<keyword evidence="4 6" id="KW-1133">Transmembrane helix</keyword>
<dbReference type="GO" id="GO:0005351">
    <property type="term" value="F:carbohydrate:proton symporter activity"/>
    <property type="evidence" value="ECO:0007669"/>
    <property type="project" value="TreeGrafter"/>
</dbReference>
<feature type="transmembrane region" description="Helical" evidence="6">
    <location>
        <begin position="158"/>
        <end position="177"/>
    </location>
</feature>
<evidence type="ECO:0000313" key="8">
    <source>
        <dbReference type="EMBL" id="QYT05491.1"/>
    </source>
</evidence>
<feature type="transmembrane region" description="Helical" evidence="6">
    <location>
        <begin position="378"/>
        <end position="395"/>
    </location>
</feature>
<sequence length="564" mass="62249">MEDDGDKLKTIVQNVACDVDRVNLLKFNILGTVAMEQSKEHVHDHVEKSGDYETAQLAHITDQEDHETGIYQSLIRNPWASAWCIYGLWTVILLSFDVQASGSVVGIPRFRQDFGYLFEGDYVLPAQWQSAFNGAPVAMAVISSLAAAELADIFGRKLMLLVALVVSFVGVGVEFYATTNAVFFAGKLINGIMVGIIATNMITYIGEIAPLALRGIFTCCIGVSYGIGPLVAFLIINYTGQVDSRWAYRSVFCSQFGFAAVALLLWPFMPESPWFLAGKGRTEKALKSLRKLGYPGEEGEKKLALINLTLEQIRQETEGVTYVECFKKSNLRRTIISIMPLCIQSLSGIAFVAGYFTYYLQLAGYSTSMSYKIQISQPVLSIVGNIMAAAAVDSIGRRNITFYGLIILTAILLITGALGLSHKPSEIKGTVAFILIYSWWYNVSIGSTAFSLLAEVSTSRLRVKTIAIGYSVQSAITVMWQFVIPYLFNPDHANLGAKIAFIFFGFCVICIVYLYFYQPETAGRSYQELDEMFAKGVPARKFKSYKTDIQVQNEAAATAQKSVV</sequence>
<dbReference type="GO" id="GO:0016020">
    <property type="term" value="C:membrane"/>
    <property type="evidence" value="ECO:0007669"/>
    <property type="project" value="UniProtKB-SubCell"/>
</dbReference>
<name>A0A8G0LTM6_9HYPO</name>
<dbReference type="Gene3D" id="1.20.1250.20">
    <property type="entry name" value="MFS general substrate transporter like domains"/>
    <property type="match status" value="1"/>
</dbReference>
<keyword evidence="5 6" id="KW-0472">Membrane</keyword>
<dbReference type="InterPro" id="IPR005828">
    <property type="entry name" value="MFS_sugar_transport-like"/>
</dbReference>
<comment type="subcellular location">
    <subcellularLocation>
        <location evidence="1">Membrane</location>
        <topology evidence="1">Multi-pass membrane protein</topology>
    </subcellularLocation>
</comment>
<dbReference type="PROSITE" id="PS50850">
    <property type="entry name" value="MFS"/>
    <property type="match status" value="1"/>
</dbReference>
<feature type="transmembrane region" description="Helical" evidence="6">
    <location>
        <begin position="183"/>
        <end position="204"/>
    </location>
</feature>
<dbReference type="FunFam" id="1.20.1250.20:FF:000078">
    <property type="entry name" value="MFS maltose transporter, putative"/>
    <property type="match status" value="1"/>
</dbReference>
<gene>
    <name evidence="8" type="ORF">H0G86_012384</name>
</gene>
<dbReference type="Proteomes" id="UP000826661">
    <property type="component" value="Chromosome VII"/>
</dbReference>
<reference evidence="8 9" key="1">
    <citation type="journal article" date="2021" name="BMC Genomics">
        <title>Telomere-to-telomere genome assembly of asparaginase-producing Trichoderma simmonsii.</title>
        <authorList>
            <person name="Chung D."/>
            <person name="Kwon Y.M."/>
            <person name="Yang Y."/>
        </authorList>
    </citation>
    <scope>NUCLEOTIDE SEQUENCE [LARGE SCALE GENOMIC DNA]</scope>
    <source>
        <strain evidence="8 9">GH-Sj1</strain>
    </source>
</reference>
<dbReference type="SUPFAM" id="SSF103473">
    <property type="entry name" value="MFS general substrate transporter"/>
    <property type="match status" value="1"/>
</dbReference>
<dbReference type="PROSITE" id="PS00216">
    <property type="entry name" value="SUGAR_TRANSPORT_1"/>
    <property type="match status" value="2"/>
</dbReference>
<evidence type="ECO:0000256" key="6">
    <source>
        <dbReference type="SAM" id="Phobius"/>
    </source>
</evidence>
<evidence type="ECO:0000256" key="3">
    <source>
        <dbReference type="ARBA" id="ARBA00022692"/>
    </source>
</evidence>
<dbReference type="PANTHER" id="PTHR48022">
    <property type="entry name" value="PLASTIDIC GLUCOSE TRANSPORTER 4"/>
    <property type="match status" value="1"/>
</dbReference>
<accession>A0A8G0LTM6</accession>
<keyword evidence="9" id="KW-1185">Reference proteome</keyword>
<keyword evidence="3 6" id="KW-0812">Transmembrane</keyword>
<dbReference type="InterPro" id="IPR050360">
    <property type="entry name" value="MFS_Sugar_Transporters"/>
</dbReference>
<feature type="transmembrane region" description="Helical" evidence="6">
    <location>
        <begin position="335"/>
        <end position="358"/>
    </location>
</feature>
<dbReference type="InterPro" id="IPR036259">
    <property type="entry name" value="MFS_trans_sf"/>
</dbReference>
<evidence type="ECO:0000256" key="4">
    <source>
        <dbReference type="ARBA" id="ARBA00022989"/>
    </source>
</evidence>
<evidence type="ECO:0000259" key="7">
    <source>
        <dbReference type="PROSITE" id="PS50850"/>
    </source>
</evidence>
<comment type="similarity">
    <text evidence="2">Belongs to the major facilitator superfamily. Sugar transporter (TC 2.A.1.1) family.</text>
</comment>
<feature type="transmembrane region" description="Helical" evidence="6">
    <location>
        <begin position="216"/>
        <end position="240"/>
    </location>
</feature>
<feature type="domain" description="Major facilitator superfamily (MFS) profile" evidence="7">
    <location>
        <begin position="83"/>
        <end position="522"/>
    </location>
</feature>
<dbReference type="Pfam" id="PF00083">
    <property type="entry name" value="Sugar_tr"/>
    <property type="match status" value="1"/>
</dbReference>
<feature type="transmembrane region" description="Helical" evidence="6">
    <location>
        <begin position="402"/>
        <end position="420"/>
    </location>
</feature>
<feature type="transmembrane region" description="Helical" evidence="6">
    <location>
        <begin position="499"/>
        <end position="517"/>
    </location>
</feature>
<dbReference type="InterPro" id="IPR005829">
    <property type="entry name" value="Sugar_transporter_CS"/>
</dbReference>
<dbReference type="AlphaFoldDB" id="A0A8G0LTM6"/>
<dbReference type="EMBL" id="CP075870">
    <property type="protein sequence ID" value="QYT05491.1"/>
    <property type="molecule type" value="Genomic_DNA"/>
</dbReference>
<evidence type="ECO:0000313" key="9">
    <source>
        <dbReference type="Proteomes" id="UP000826661"/>
    </source>
</evidence>
<proteinExistence type="inferred from homology"/>
<evidence type="ECO:0000256" key="1">
    <source>
        <dbReference type="ARBA" id="ARBA00004141"/>
    </source>
</evidence>
<organism evidence="8 9">
    <name type="scientific">Trichoderma simmonsii</name>
    <dbReference type="NCBI Taxonomy" id="1491479"/>
    <lineage>
        <taxon>Eukaryota</taxon>
        <taxon>Fungi</taxon>
        <taxon>Dikarya</taxon>
        <taxon>Ascomycota</taxon>
        <taxon>Pezizomycotina</taxon>
        <taxon>Sordariomycetes</taxon>
        <taxon>Hypocreomycetidae</taxon>
        <taxon>Hypocreales</taxon>
        <taxon>Hypocreaceae</taxon>
        <taxon>Trichoderma</taxon>
    </lineage>
</organism>
<dbReference type="PROSITE" id="PS00217">
    <property type="entry name" value="SUGAR_TRANSPORT_2"/>
    <property type="match status" value="1"/>
</dbReference>
<feature type="transmembrane region" description="Helical" evidence="6">
    <location>
        <begin position="130"/>
        <end position="151"/>
    </location>
</feature>
<protein>
    <submittedName>
        <fullName evidence="8">MFS maltose permease</fullName>
    </submittedName>
</protein>
<feature type="transmembrane region" description="Helical" evidence="6">
    <location>
        <begin position="83"/>
        <end position="110"/>
    </location>
</feature>
<dbReference type="PANTHER" id="PTHR48022:SF22">
    <property type="entry name" value="MAJOR FACILITATOR SUPERFAMILY (MFS) PROFILE DOMAIN-CONTAINING PROTEIN"/>
    <property type="match status" value="1"/>
</dbReference>
<feature type="transmembrane region" description="Helical" evidence="6">
    <location>
        <begin position="432"/>
        <end position="454"/>
    </location>
</feature>
<dbReference type="InterPro" id="IPR020846">
    <property type="entry name" value="MFS_dom"/>
</dbReference>
<evidence type="ECO:0000256" key="2">
    <source>
        <dbReference type="ARBA" id="ARBA00010992"/>
    </source>
</evidence>
<evidence type="ECO:0000256" key="5">
    <source>
        <dbReference type="ARBA" id="ARBA00023136"/>
    </source>
</evidence>
<feature type="transmembrane region" description="Helical" evidence="6">
    <location>
        <begin position="466"/>
        <end position="487"/>
    </location>
</feature>